<protein>
    <submittedName>
        <fullName evidence="1">Uncharacterized protein</fullName>
    </submittedName>
</protein>
<accession>A0A382UAT5</accession>
<gene>
    <name evidence="1" type="ORF">METZ01_LOCUS384207</name>
</gene>
<organism evidence="1">
    <name type="scientific">marine metagenome</name>
    <dbReference type="NCBI Taxonomy" id="408172"/>
    <lineage>
        <taxon>unclassified sequences</taxon>
        <taxon>metagenomes</taxon>
        <taxon>ecological metagenomes</taxon>
    </lineage>
</organism>
<dbReference type="AlphaFoldDB" id="A0A382UAT5"/>
<name>A0A382UAT5_9ZZZZ</name>
<proteinExistence type="predicted"/>
<evidence type="ECO:0000313" key="1">
    <source>
        <dbReference type="EMBL" id="SVD31353.1"/>
    </source>
</evidence>
<dbReference type="EMBL" id="UINC01142799">
    <property type="protein sequence ID" value="SVD31353.1"/>
    <property type="molecule type" value="Genomic_DNA"/>
</dbReference>
<reference evidence="1" key="1">
    <citation type="submission" date="2018-05" db="EMBL/GenBank/DDBJ databases">
        <authorList>
            <person name="Lanie J.A."/>
            <person name="Ng W.-L."/>
            <person name="Kazmierczak K.M."/>
            <person name="Andrzejewski T.M."/>
            <person name="Davidsen T.M."/>
            <person name="Wayne K.J."/>
            <person name="Tettelin H."/>
            <person name="Glass J.I."/>
            <person name="Rusch D."/>
            <person name="Podicherti R."/>
            <person name="Tsui H.-C.T."/>
            <person name="Winkler M.E."/>
        </authorList>
    </citation>
    <scope>NUCLEOTIDE SEQUENCE</scope>
</reference>
<sequence length="57" mass="6578">MTMKTLSRSDIIMTRPGSIEEYQRFPATMLGWGLLPEPDRCGLPPLEECMRRVEEAH</sequence>
<feature type="non-terminal residue" evidence="1">
    <location>
        <position position="57"/>
    </location>
</feature>